<name>A0A399T2D2_9BACT</name>
<dbReference type="OrthoDB" id="9860992at2"/>
<evidence type="ECO:0000313" key="4">
    <source>
        <dbReference type="Proteomes" id="UP000265926"/>
    </source>
</evidence>
<sequence>MRTNKPDFFWDNEPFPEGSEKAHNTPEENDFIRSYREMIRGEQTRKAAFDPFEKLKKEQRKRTLITRRVLSYAASVVIAVSLFFAFQHHQHRKAQTQELAELQKNTSQALLYFSKELNACLTQLEDAQKKMGEPVTSIQALKNININKNNPFKNINFNQL</sequence>
<evidence type="ECO:0000256" key="1">
    <source>
        <dbReference type="SAM" id="MobiDB-lite"/>
    </source>
</evidence>
<reference evidence="3 4" key="1">
    <citation type="submission" date="2018-08" db="EMBL/GenBank/DDBJ databases">
        <title>Pallidiluteibacterium maritimus gen. nov., sp. nov., isolated from coastal sediment.</title>
        <authorList>
            <person name="Zhou L.Y."/>
        </authorList>
    </citation>
    <scope>NUCLEOTIDE SEQUENCE [LARGE SCALE GENOMIC DNA]</scope>
    <source>
        <strain evidence="3 4">XSD2</strain>
    </source>
</reference>
<keyword evidence="2" id="KW-0812">Transmembrane</keyword>
<dbReference type="EMBL" id="QWGR01000005">
    <property type="protein sequence ID" value="RIJ48311.1"/>
    <property type="molecule type" value="Genomic_DNA"/>
</dbReference>
<keyword evidence="2" id="KW-1133">Transmembrane helix</keyword>
<proteinExistence type="predicted"/>
<dbReference type="RefSeq" id="WP_119438043.1">
    <property type="nucleotide sequence ID" value="NZ_QWGR01000005.1"/>
</dbReference>
<feature type="region of interest" description="Disordered" evidence="1">
    <location>
        <begin position="1"/>
        <end position="28"/>
    </location>
</feature>
<feature type="compositionally biased region" description="Basic and acidic residues" evidence="1">
    <location>
        <begin position="18"/>
        <end position="28"/>
    </location>
</feature>
<organism evidence="3 4">
    <name type="scientific">Maribellus luteus</name>
    <dbReference type="NCBI Taxonomy" id="2305463"/>
    <lineage>
        <taxon>Bacteria</taxon>
        <taxon>Pseudomonadati</taxon>
        <taxon>Bacteroidota</taxon>
        <taxon>Bacteroidia</taxon>
        <taxon>Marinilabiliales</taxon>
        <taxon>Prolixibacteraceae</taxon>
        <taxon>Maribellus</taxon>
    </lineage>
</organism>
<comment type="caution">
    <text evidence="3">The sequence shown here is derived from an EMBL/GenBank/DDBJ whole genome shotgun (WGS) entry which is preliminary data.</text>
</comment>
<keyword evidence="2" id="KW-0472">Membrane</keyword>
<gene>
    <name evidence="3" type="ORF">D1614_11315</name>
</gene>
<dbReference type="Proteomes" id="UP000265926">
    <property type="component" value="Unassembled WGS sequence"/>
</dbReference>
<evidence type="ECO:0000313" key="3">
    <source>
        <dbReference type="EMBL" id="RIJ48311.1"/>
    </source>
</evidence>
<accession>A0A399T2D2</accession>
<protein>
    <submittedName>
        <fullName evidence="3">Uncharacterized protein</fullName>
    </submittedName>
</protein>
<dbReference type="AlphaFoldDB" id="A0A399T2D2"/>
<feature type="transmembrane region" description="Helical" evidence="2">
    <location>
        <begin position="69"/>
        <end position="86"/>
    </location>
</feature>
<keyword evidence="4" id="KW-1185">Reference proteome</keyword>
<evidence type="ECO:0000256" key="2">
    <source>
        <dbReference type="SAM" id="Phobius"/>
    </source>
</evidence>